<reference evidence="4" key="2">
    <citation type="submission" date="2017-03" db="EMBL/GenBank/DDBJ databases">
        <authorList>
            <person name="Afonso C.L."/>
            <person name="Miller P.J."/>
            <person name="Scott M.A."/>
            <person name="Spackman E."/>
            <person name="Goraichik I."/>
            <person name="Dimitrov K.M."/>
            <person name="Suarez D.L."/>
            <person name="Swayne D.E."/>
        </authorList>
    </citation>
    <scope>NUCLEOTIDE SEQUENCE [LARGE SCALE GENOMIC DNA]</scope>
</reference>
<evidence type="ECO:0000313" key="6">
    <source>
        <dbReference type="Proteomes" id="UP000324767"/>
    </source>
</evidence>
<dbReference type="EMBL" id="FWEW01000580">
    <property type="protein sequence ID" value="SLM35206.1"/>
    <property type="molecule type" value="Genomic_DNA"/>
</dbReference>
<dbReference type="OrthoDB" id="5342507at2759"/>
<feature type="transmembrane region" description="Helical" evidence="2">
    <location>
        <begin position="14"/>
        <end position="34"/>
    </location>
</feature>
<evidence type="ECO:0008006" key="7">
    <source>
        <dbReference type="Google" id="ProtNLM"/>
    </source>
</evidence>
<evidence type="ECO:0000313" key="3">
    <source>
        <dbReference type="EMBL" id="KAA6406730.1"/>
    </source>
</evidence>
<reference evidence="3 6" key="3">
    <citation type="submission" date="2019-09" db="EMBL/GenBank/DDBJ databases">
        <title>The hologenome of the rock-dwelling lichen Lasallia pustulata.</title>
        <authorList>
            <person name="Greshake Tzovaras B."/>
            <person name="Segers F."/>
            <person name="Bicker A."/>
            <person name="Dal Grande F."/>
            <person name="Otte J."/>
            <person name="Hankeln T."/>
            <person name="Schmitt I."/>
            <person name="Ebersberger I."/>
        </authorList>
    </citation>
    <scope>NUCLEOTIDE SEQUENCE [LARGE SCALE GENOMIC DNA]</scope>
    <source>
        <strain evidence="3">A1-1</strain>
    </source>
</reference>
<reference evidence="5" key="1">
    <citation type="submission" date="2017-03" db="EMBL/GenBank/DDBJ databases">
        <authorList>
            <person name="Sharma R."/>
            <person name="Thines M."/>
        </authorList>
    </citation>
    <scope>NUCLEOTIDE SEQUENCE [LARGE SCALE GENOMIC DNA]</scope>
</reference>
<name>A0A1W5CWK1_9LECA</name>
<accession>A0A1W5CWK1</accession>
<evidence type="ECO:0000256" key="2">
    <source>
        <dbReference type="SAM" id="Phobius"/>
    </source>
</evidence>
<keyword evidence="2" id="KW-1133">Transmembrane helix</keyword>
<organism evidence="4 5">
    <name type="scientific">Lasallia pustulata</name>
    <dbReference type="NCBI Taxonomy" id="136370"/>
    <lineage>
        <taxon>Eukaryota</taxon>
        <taxon>Fungi</taxon>
        <taxon>Dikarya</taxon>
        <taxon>Ascomycota</taxon>
        <taxon>Pezizomycotina</taxon>
        <taxon>Lecanoromycetes</taxon>
        <taxon>OSLEUM clade</taxon>
        <taxon>Umbilicariomycetidae</taxon>
        <taxon>Umbilicariales</taxon>
        <taxon>Umbilicariaceae</taxon>
        <taxon>Lasallia</taxon>
    </lineage>
</organism>
<evidence type="ECO:0000313" key="4">
    <source>
        <dbReference type="EMBL" id="SLM35206.1"/>
    </source>
</evidence>
<evidence type="ECO:0000256" key="1">
    <source>
        <dbReference type="SAM" id="MobiDB-lite"/>
    </source>
</evidence>
<feature type="region of interest" description="Disordered" evidence="1">
    <location>
        <begin position="256"/>
        <end position="286"/>
    </location>
</feature>
<feature type="compositionally biased region" description="Basic and acidic residues" evidence="1">
    <location>
        <begin position="302"/>
        <end position="314"/>
    </location>
</feature>
<feature type="transmembrane region" description="Helical" evidence="2">
    <location>
        <begin position="77"/>
        <end position="99"/>
    </location>
</feature>
<dbReference type="EMBL" id="VXIT01000023">
    <property type="protein sequence ID" value="KAA6406730.1"/>
    <property type="molecule type" value="Genomic_DNA"/>
</dbReference>
<dbReference type="AlphaFoldDB" id="A0A1W5CWK1"/>
<keyword evidence="2" id="KW-0472">Membrane</keyword>
<feature type="region of interest" description="Disordered" evidence="1">
    <location>
        <begin position="167"/>
        <end position="198"/>
    </location>
</feature>
<sequence length="340" mass="35912">MAVAGLLLRLNSTFIRILEFLAAVLCIAIFSYFLADLADHHLHIPAYAKAVEGIAGAAVIYTAFAVILTCFLGGITFFAFLAIVLDLLFMGGFIAIAVLTRHSDSCRGGTVRSVMGAGAPGTHAPGVGNLKRGCKLEEAVFGAAIGAAVLFLISAALQYLLGKHHQKEKRYGPGPSNNYGKDKRRPWARKPKATHDAELGAVGAGATAAVAEKEMAHDRHHTRDKTIRPSADTAITGSTVAATGDAYGGPVNKYANNDRHLPTHDTSKDRHLPTHDTHNDRHLHNHGALGTYEAPAVVTHVPEPEAPRHGDGFPHLEPPTGTGAAGLGGRPHGYTAGTNY</sequence>
<feature type="transmembrane region" description="Helical" evidence="2">
    <location>
        <begin position="139"/>
        <end position="161"/>
    </location>
</feature>
<feature type="transmembrane region" description="Helical" evidence="2">
    <location>
        <begin position="54"/>
        <end position="72"/>
    </location>
</feature>
<gene>
    <name evidence="3" type="ORF">FRX48_09453</name>
</gene>
<evidence type="ECO:0000313" key="5">
    <source>
        <dbReference type="Proteomes" id="UP000192927"/>
    </source>
</evidence>
<proteinExistence type="predicted"/>
<protein>
    <recommendedName>
        <fullName evidence="7">MARVEL domain-containing protein</fullName>
    </recommendedName>
</protein>
<keyword evidence="5" id="KW-1185">Reference proteome</keyword>
<feature type="compositionally biased region" description="Basic and acidic residues" evidence="1">
    <location>
        <begin position="256"/>
        <end position="282"/>
    </location>
</feature>
<dbReference type="Proteomes" id="UP000324767">
    <property type="component" value="Unassembled WGS sequence"/>
</dbReference>
<feature type="compositionally biased region" description="Basic residues" evidence="1">
    <location>
        <begin position="182"/>
        <end position="192"/>
    </location>
</feature>
<keyword evidence="2" id="KW-0812">Transmembrane</keyword>
<dbReference type="Proteomes" id="UP000192927">
    <property type="component" value="Unassembled WGS sequence"/>
</dbReference>
<feature type="region of interest" description="Disordered" evidence="1">
    <location>
        <begin position="302"/>
        <end position="340"/>
    </location>
</feature>